<dbReference type="OrthoDB" id="646694at2"/>
<protein>
    <submittedName>
        <fullName evidence="6">LysR family transcriptional regulator</fullName>
    </submittedName>
</protein>
<comment type="caution">
    <text evidence="6">The sequence shown here is derived from an EMBL/GenBank/DDBJ whole genome shotgun (WGS) entry which is preliminary data.</text>
</comment>
<dbReference type="GO" id="GO:0003677">
    <property type="term" value="F:DNA binding"/>
    <property type="evidence" value="ECO:0007669"/>
    <property type="project" value="UniProtKB-KW"/>
</dbReference>
<evidence type="ECO:0000256" key="3">
    <source>
        <dbReference type="ARBA" id="ARBA00023125"/>
    </source>
</evidence>
<evidence type="ECO:0000256" key="4">
    <source>
        <dbReference type="ARBA" id="ARBA00023163"/>
    </source>
</evidence>
<keyword evidence="3" id="KW-0238">DNA-binding</keyword>
<dbReference type="RefSeq" id="WP_106590626.1">
    <property type="nucleotide sequence ID" value="NZ_PYGI01000003.1"/>
</dbReference>
<dbReference type="SUPFAM" id="SSF53850">
    <property type="entry name" value="Periplasmic binding protein-like II"/>
    <property type="match status" value="1"/>
</dbReference>
<proteinExistence type="inferred from homology"/>
<sequence>MSKSNLSLAQIEAFCALAQYKSFRDAARYLDIAQPTLVNRIASIEESYNAKLFLRQRSNNRLTDLGLALLPKFRSCLNSLREAEFILLAHSKVETGEIHIAAVSPYRVSLLIRQFNALYPNIRIRVSFAASELVGQMITRGEVDAGFYVPEGNTPGQQAFFFYEYELVAILPADHLLAQRERLYIQDFENQNVIRREPGSLTRQLFERAIEREAVNINVVYELGSRESIREAVAQGLGISVVADDEHVPHDNIIAKRIVGEGLTARSSLVVRNDRVSTPLTQALIGVVKQPLEN</sequence>
<dbReference type="Gene3D" id="3.40.190.290">
    <property type="match status" value="1"/>
</dbReference>
<accession>A0A2P8F263</accession>
<dbReference type="InterPro" id="IPR050950">
    <property type="entry name" value="HTH-type_LysR_regulators"/>
</dbReference>
<comment type="similarity">
    <text evidence="1">Belongs to the LysR transcriptional regulatory family.</text>
</comment>
<keyword evidence="4" id="KW-0804">Transcription</keyword>
<dbReference type="AlphaFoldDB" id="A0A2P8F263"/>
<dbReference type="InterPro" id="IPR036390">
    <property type="entry name" value="WH_DNA-bd_sf"/>
</dbReference>
<keyword evidence="2" id="KW-0805">Transcription regulation</keyword>
<dbReference type="Pfam" id="PF03466">
    <property type="entry name" value="LysR_substrate"/>
    <property type="match status" value="1"/>
</dbReference>
<evidence type="ECO:0000313" key="7">
    <source>
        <dbReference type="Proteomes" id="UP000242133"/>
    </source>
</evidence>
<dbReference type="Gene3D" id="1.10.10.10">
    <property type="entry name" value="Winged helix-like DNA-binding domain superfamily/Winged helix DNA-binding domain"/>
    <property type="match status" value="1"/>
</dbReference>
<dbReference type="PANTHER" id="PTHR30419">
    <property type="entry name" value="HTH-TYPE TRANSCRIPTIONAL REGULATOR YBHD"/>
    <property type="match status" value="1"/>
</dbReference>
<dbReference type="GO" id="GO:0003700">
    <property type="term" value="F:DNA-binding transcription factor activity"/>
    <property type="evidence" value="ECO:0007669"/>
    <property type="project" value="InterPro"/>
</dbReference>
<feature type="domain" description="HTH lysR-type" evidence="5">
    <location>
        <begin position="6"/>
        <end position="63"/>
    </location>
</feature>
<dbReference type="Pfam" id="PF00126">
    <property type="entry name" value="HTH_1"/>
    <property type="match status" value="1"/>
</dbReference>
<dbReference type="InterPro" id="IPR005119">
    <property type="entry name" value="LysR_subst-bd"/>
</dbReference>
<evidence type="ECO:0000313" key="6">
    <source>
        <dbReference type="EMBL" id="PSL15802.1"/>
    </source>
</evidence>
<dbReference type="InterPro" id="IPR036388">
    <property type="entry name" value="WH-like_DNA-bd_sf"/>
</dbReference>
<dbReference type="GO" id="GO:0005829">
    <property type="term" value="C:cytosol"/>
    <property type="evidence" value="ECO:0007669"/>
    <property type="project" value="TreeGrafter"/>
</dbReference>
<name>A0A2P8F263_9GAMM</name>
<organism evidence="6 7">
    <name type="scientific">Marinobacterium halophilum</name>
    <dbReference type="NCBI Taxonomy" id="267374"/>
    <lineage>
        <taxon>Bacteria</taxon>
        <taxon>Pseudomonadati</taxon>
        <taxon>Pseudomonadota</taxon>
        <taxon>Gammaproteobacteria</taxon>
        <taxon>Oceanospirillales</taxon>
        <taxon>Oceanospirillaceae</taxon>
        <taxon>Marinobacterium</taxon>
    </lineage>
</organism>
<dbReference type="SUPFAM" id="SSF46785">
    <property type="entry name" value="Winged helix' DNA-binding domain"/>
    <property type="match status" value="1"/>
</dbReference>
<keyword evidence="7" id="KW-1185">Reference proteome</keyword>
<evidence type="ECO:0000259" key="5">
    <source>
        <dbReference type="PROSITE" id="PS50931"/>
    </source>
</evidence>
<dbReference type="EMBL" id="PYGI01000003">
    <property type="protein sequence ID" value="PSL15802.1"/>
    <property type="molecule type" value="Genomic_DNA"/>
</dbReference>
<dbReference type="InterPro" id="IPR000847">
    <property type="entry name" value="LysR_HTH_N"/>
</dbReference>
<evidence type="ECO:0000256" key="2">
    <source>
        <dbReference type="ARBA" id="ARBA00023015"/>
    </source>
</evidence>
<reference evidence="6 7" key="1">
    <citation type="submission" date="2018-03" db="EMBL/GenBank/DDBJ databases">
        <title>Genomic Encyclopedia of Archaeal and Bacterial Type Strains, Phase II (KMG-II): from individual species to whole genera.</title>
        <authorList>
            <person name="Goeker M."/>
        </authorList>
    </citation>
    <scope>NUCLEOTIDE SEQUENCE [LARGE SCALE GENOMIC DNA]</scope>
    <source>
        <strain evidence="6 7">DSM 17586</strain>
    </source>
</reference>
<gene>
    <name evidence="6" type="ORF">CLV44_10383</name>
</gene>
<dbReference type="PROSITE" id="PS50931">
    <property type="entry name" value="HTH_LYSR"/>
    <property type="match status" value="1"/>
</dbReference>
<dbReference type="Proteomes" id="UP000242133">
    <property type="component" value="Unassembled WGS sequence"/>
</dbReference>
<evidence type="ECO:0000256" key="1">
    <source>
        <dbReference type="ARBA" id="ARBA00009437"/>
    </source>
</evidence>
<dbReference type="CDD" id="cd05466">
    <property type="entry name" value="PBP2_LTTR_substrate"/>
    <property type="match status" value="1"/>
</dbReference>